<protein>
    <submittedName>
        <fullName evidence="1">Uncharacterized protein</fullName>
    </submittedName>
</protein>
<dbReference type="Proteomes" id="UP000593915">
    <property type="component" value="Chromosome"/>
</dbReference>
<dbReference type="EMBL" id="CP061839">
    <property type="protein sequence ID" value="QOW59941.1"/>
    <property type="molecule type" value="Genomic_DNA"/>
</dbReference>
<dbReference type="AlphaFoldDB" id="A0A7S7AWA8"/>
<proteinExistence type="predicted"/>
<evidence type="ECO:0000313" key="1">
    <source>
        <dbReference type="EMBL" id="QOW59941.1"/>
    </source>
</evidence>
<accession>A0A7S7AWA8</accession>
<gene>
    <name evidence="1" type="ORF">IFE08_08715</name>
</gene>
<organism evidence="1 2">
    <name type="scientific">Treponema pedis</name>
    <dbReference type="NCBI Taxonomy" id="409322"/>
    <lineage>
        <taxon>Bacteria</taxon>
        <taxon>Pseudomonadati</taxon>
        <taxon>Spirochaetota</taxon>
        <taxon>Spirochaetia</taxon>
        <taxon>Spirochaetales</taxon>
        <taxon>Treponemataceae</taxon>
        <taxon>Treponema</taxon>
    </lineage>
</organism>
<sequence length="389" mass="43635">MKKNKPVVLMLFFTAILCFAFEGGGLLKTGIGFDIKKPSLPDSKTSLTLNHYDGITVWAKQNMDKSGNFNFNVQGSYLFSLKKDLKPKNEKAVLKHILDIELLKFSFFLPVTSKRNISIEFGRYGLTDITKTVLDQQMDGVFISYTQPDFSCFFNLGYTGLLNAHTVQINSRNKTKNTNIYRLSPSFFQISGLFHVPAGKENHSIDFEVNSFIETKKAGASRTYFILSANGPIMPNLFFILSAAGGLMSAEKSLKPGFFVNGELNYYFDRYGAKIGGKTQWFSGGKFSFDTFTKTSASKMLFIGYSDLLKAGFNFSIKPINDLFIGSDFGIFCKGLHQKGQKFFTGFEWTAYLGYTLFEDISFGFDTGIFIDKNKNVDSKIDLKGTVSF</sequence>
<evidence type="ECO:0000313" key="2">
    <source>
        <dbReference type="Proteomes" id="UP000593915"/>
    </source>
</evidence>
<name>A0A7S7AWA8_9SPIR</name>
<reference evidence="1 2" key="1">
    <citation type="submission" date="2020-09" db="EMBL/GenBank/DDBJ databases">
        <title>Characterization of Treponema spp. from bovine digital dermatitis in Korea.</title>
        <authorList>
            <person name="Espiritu H.M."/>
            <person name="Cho Y.I."/>
            <person name="Mamuad L."/>
        </authorList>
    </citation>
    <scope>NUCLEOTIDE SEQUENCE [LARGE SCALE GENOMIC DNA]</scope>
    <source>
        <strain evidence="1 2">KS1</strain>
    </source>
</reference>
<dbReference type="RefSeq" id="WP_194075569.1">
    <property type="nucleotide sequence ID" value="NZ_CP061839.1"/>
</dbReference>